<evidence type="ECO:0000313" key="1">
    <source>
        <dbReference type="EMBL" id="CZT08606.1"/>
    </source>
</evidence>
<organism evidence="1 2">
    <name type="scientific">Rhynchosporium graminicola</name>
    <dbReference type="NCBI Taxonomy" id="2792576"/>
    <lineage>
        <taxon>Eukaryota</taxon>
        <taxon>Fungi</taxon>
        <taxon>Dikarya</taxon>
        <taxon>Ascomycota</taxon>
        <taxon>Pezizomycotina</taxon>
        <taxon>Leotiomycetes</taxon>
        <taxon>Helotiales</taxon>
        <taxon>Ploettnerulaceae</taxon>
        <taxon>Rhynchosporium</taxon>
    </lineage>
</organism>
<name>A0A1E1LDL2_9HELO</name>
<dbReference type="Proteomes" id="UP000178129">
    <property type="component" value="Unassembled WGS sequence"/>
</dbReference>
<proteinExistence type="predicted"/>
<sequence length="170" mass="18657">MLAPTSKQYRVVTKKGRRTHLTYLTTSSDDTSRVGMVKLNNLAILHGLSTYSPFGIGSLWKISLETAGLSSLSPSSLESQNTFKEIIIESSIPNPGLTKSFNNPSLMAHVLFASVGEQFLHPRSVNAIGSQQEAILVERALHGSLRRVVRDDGSLDSVYPRRRPRRLAGP</sequence>
<protein>
    <submittedName>
        <fullName evidence="1">Uncharacterized protein</fullName>
    </submittedName>
</protein>
<gene>
    <name evidence="1" type="ORF">RCO7_02269</name>
</gene>
<dbReference type="EMBL" id="FJUW01000046">
    <property type="protein sequence ID" value="CZT08606.1"/>
    <property type="molecule type" value="Genomic_DNA"/>
</dbReference>
<keyword evidence="2" id="KW-1185">Reference proteome</keyword>
<reference evidence="2" key="1">
    <citation type="submission" date="2016-03" db="EMBL/GenBank/DDBJ databases">
        <authorList>
            <person name="Ploux O."/>
        </authorList>
    </citation>
    <scope>NUCLEOTIDE SEQUENCE [LARGE SCALE GENOMIC DNA]</scope>
    <source>
        <strain evidence="2">UK7</strain>
    </source>
</reference>
<dbReference type="AlphaFoldDB" id="A0A1E1LDL2"/>
<evidence type="ECO:0000313" key="2">
    <source>
        <dbReference type="Proteomes" id="UP000178129"/>
    </source>
</evidence>
<dbReference type="InParanoid" id="A0A1E1LDL2"/>
<comment type="caution">
    <text evidence="1">The sequence shown here is derived from an EMBL/GenBank/DDBJ whole genome shotgun (WGS) entry which is preliminary data.</text>
</comment>
<accession>A0A1E1LDL2</accession>